<protein>
    <submittedName>
        <fullName evidence="1">Uncharacterized protein</fullName>
    </submittedName>
</protein>
<organism evidence="1 2">
    <name type="scientific">Diploptera punctata</name>
    <name type="common">Pacific beetle cockroach</name>
    <dbReference type="NCBI Taxonomy" id="6984"/>
    <lineage>
        <taxon>Eukaryota</taxon>
        <taxon>Metazoa</taxon>
        <taxon>Ecdysozoa</taxon>
        <taxon>Arthropoda</taxon>
        <taxon>Hexapoda</taxon>
        <taxon>Insecta</taxon>
        <taxon>Pterygota</taxon>
        <taxon>Neoptera</taxon>
        <taxon>Polyneoptera</taxon>
        <taxon>Dictyoptera</taxon>
        <taxon>Blattodea</taxon>
        <taxon>Blaberoidea</taxon>
        <taxon>Blaberidae</taxon>
        <taxon>Diplopterinae</taxon>
        <taxon>Diploptera</taxon>
    </lineage>
</organism>
<keyword evidence="2" id="KW-1185">Reference proteome</keyword>
<sequence length="98" mass="10767">SLKAQPFCLAFVISAGDFLISVQHTTVSIEDAVEISGVDRENYVLGFDKCFLHNIVRGTGSNRTLDTLETCFGGVDEQPPLNTSIVNAHSCHWSQKRL</sequence>
<proteinExistence type="predicted"/>
<evidence type="ECO:0000313" key="2">
    <source>
        <dbReference type="Proteomes" id="UP001233999"/>
    </source>
</evidence>
<comment type="caution">
    <text evidence="1">The sequence shown here is derived from an EMBL/GenBank/DDBJ whole genome shotgun (WGS) entry which is preliminary data.</text>
</comment>
<feature type="non-terminal residue" evidence="1">
    <location>
        <position position="1"/>
    </location>
</feature>
<name>A0AAD8AKA5_DIPPU</name>
<feature type="non-terminal residue" evidence="1">
    <location>
        <position position="98"/>
    </location>
</feature>
<evidence type="ECO:0000313" key="1">
    <source>
        <dbReference type="EMBL" id="KAJ9600710.1"/>
    </source>
</evidence>
<reference evidence="1" key="1">
    <citation type="journal article" date="2023" name="IScience">
        <title>Live-bearing cockroach genome reveals convergent evolutionary mechanisms linked to viviparity in insects and beyond.</title>
        <authorList>
            <person name="Fouks B."/>
            <person name="Harrison M.C."/>
            <person name="Mikhailova A.A."/>
            <person name="Marchal E."/>
            <person name="English S."/>
            <person name="Carruthers M."/>
            <person name="Jennings E.C."/>
            <person name="Chiamaka E.L."/>
            <person name="Frigard R.A."/>
            <person name="Pippel M."/>
            <person name="Attardo G.M."/>
            <person name="Benoit J.B."/>
            <person name="Bornberg-Bauer E."/>
            <person name="Tobe S.S."/>
        </authorList>
    </citation>
    <scope>NUCLEOTIDE SEQUENCE</scope>
    <source>
        <strain evidence="1">Stay&amp;Tobe</strain>
    </source>
</reference>
<accession>A0AAD8AKA5</accession>
<dbReference type="EMBL" id="JASPKZ010000077">
    <property type="protein sequence ID" value="KAJ9600710.1"/>
    <property type="molecule type" value="Genomic_DNA"/>
</dbReference>
<dbReference type="Proteomes" id="UP001233999">
    <property type="component" value="Unassembled WGS sequence"/>
</dbReference>
<dbReference type="AlphaFoldDB" id="A0AAD8AKA5"/>
<reference evidence="1" key="2">
    <citation type="submission" date="2023-05" db="EMBL/GenBank/DDBJ databases">
        <authorList>
            <person name="Fouks B."/>
        </authorList>
    </citation>
    <scope>NUCLEOTIDE SEQUENCE</scope>
    <source>
        <strain evidence="1">Stay&amp;Tobe</strain>
        <tissue evidence="1">Testes</tissue>
    </source>
</reference>
<gene>
    <name evidence="1" type="ORF">L9F63_026152</name>
</gene>